<dbReference type="OrthoDB" id="6156851at2759"/>
<dbReference type="GeneID" id="111106471"/>
<proteinExistence type="predicted"/>
<dbReference type="Proteomes" id="UP000694844">
    <property type="component" value="Chromosome 8"/>
</dbReference>
<protein>
    <submittedName>
        <fullName evidence="3">Uncharacterized protein LOC111106471 isoform X3</fullName>
    </submittedName>
</protein>
<dbReference type="RefSeq" id="XP_022296877.1">
    <property type="nucleotide sequence ID" value="XM_022441169.1"/>
</dbReference>
<organism evidence="2 3">
    <name type="scientific">Crassostrea virginica</name>
    <name type="common">Eastern oyster</name>
    <dbReference type="NCBI Taxonomy" id="6565"/>
    <lineage>
        <taxon>Eukaryota</taxon>
        <taxon>Metazoa</taxon>
        <taxon>Spiralia</taxon>
        <taxon>Lophotrochozoa</taxon>
        <taxon>Mollusca</taxon>
        <taxon>Bivalvia</taxon>
        <taxon>Autobranchia</taxon>
        <taxon>Pteriomorphia</taxon>
        <taxon>Ostreida</taxon>
        <taxon>Ostreoidea</taxon>
        <taxon>Ostreidae</taxon>
        <taxon>Crassostrea</taxon>
    </lineage>
</organism>
<feature type="chain" id="PRO_5034907215" evidence="1">
    <location>
        <begin position="26"/>
        <end position="143"/>
    </location>
</feature>
<gene>
    <name evidence="3" type="primary">LOC111106471</name>
</gene>
<reference evidence="3" key="1">
    <citation type="submission" date="2025-08" db="UniProtKB">
        <authorList>
            <consortium name="RefSeq"/>
        </authorList>
    </citation>
    <scope>IDENTIFICATION</scope>
    <source>
        <tissue evidence="3">Whole sample</tissue>
    </source>
</reference>
<accession>A0A8B8B0D8</accession>
<evidence type="ECO:0000256" key="1">
    <source>
        <dbReference type="SAM" id="SignalP"/>
    </source>
</evidence>
<sequence length="143" mass="16461">MGLADFWSSVTVLLMFGNIFIKASEYDFDVFPVDKCPQSKQDWEMRSNVRKCNSTHGYHCVPNKHLTSLIEFCYPGGVKIPFESGNCLELAARGILNQVPCKMTFSNGCPETFFFSPELYRYCLKVKQRSKQTQVQKILLERI</sequence>
<keyword evidence="1" id="KW-0732">Signal</keyword>
<name>A0A8B8B0D8_CRAVI</name>
<dbReference type="AlphaFoldDB" id="A0A8B8B0D8"/>
<evidence type="ECO:0000313" key="3">
    <source>
        <dbReference type="RefSeq" id="XP_022296877.1"/>
    </source>
</evidence>
<keyword evidence="2" id="KW-1185">Reference proteome</keyword>
<evidence type="ECO:0000313" key="2">
    <source>
        <dbReference type="Proteomes" id="UP000694844"/>
    </source>
</evidence>
<feature type="signal peptide" evidence="1">
    <location>
        <begin position="1"/>
        <end position="25"/>
    </location>
</feature>